<feature type="compositionally biased region" description="Basic and acidic residues" evidence="1">
    <location>
        <begin position="1"/>
        <end position="19"/>
    </location>
</feature>
<dbReference type="AlphaFoldDB" id="A0AA40GDW6"/>
<feature type="region of interest" description="Disordered" evidence="1">
    <location>
        <begin position="1"/>
        <end position="20"/>
    </location>
</feature>
<organism evidence="2 3">
    <name type="scientific">Melipona bicolor</name>
    <dbReference type="NCBI Taxonomy" id="60889"/>
    <lineage>
        <taxon>Eukaryota</taxon>
        <taxon>Metazoa</taxon>
        <taxon>Ecdysozoa</taxon>
        <taxon>Arthropoda</taxon>
        <taxon>Hexapoda</taxon>
        <taxon>Insecta</taxon>
        <taxon>Pterygota</taxon>
        <taxon>Neoptera</taxon>
        <taxon>Endopterygota</taxon>
        <taxon>Hymenoptera</taxon>
        <taxon>Apocrita</taxon>
        <taxon>Aculeata</taxon>
        <taxon>Apoidea</taxon>
        <taxon>Anthophila</taxon>
        <taxon>Apidae</taxon>
        <taxon>Melipona</taxon>
    </lineage>
</organism>
<evidence type="ECO:0000313" key="3">
    <source>
        <dbReference type="Proteomes" id="UP001177670"/>
    </source>
</evidence>
<evidence type="ECO:0000313" key="2">
    <source>
        <dbReference type="EMBL" id="KAK1135654.1"/>
    </source>
</evidence>
<name>A0AA40GDW6_9HYME</name>
<protein>
    <submittedName>
        <fullName evidence="2">Uncharacterized protein</fullName>
    </submittedName>
</protein>
<accession>A0AA40GDW6</accession>
<sequence length="82" mass="9219">MGKEKRREIPRVPDNEHGTLSRVSPCYANFRKQWRDEFSDTPDARRGWPGGSARVAKRARKELISQDVTSFLALAIGNSGSC</sequence>
<evidence type="ECO:0000256" key="1">
    <source>
        <dbReference type="SAM" id="MobiDB-lite"/>
    </source>
</evidence>
<proteinExistence type="predicted"/>
<reference evidence="2" key="1">
    <citation type="submission" date="2021-10" db="EMBL/GenBank/DDBJ databases">
        <title>Melipona bicolor Genome sequencing and assembly.</title>
        <authorList>
            <person name="Araujo N.S."/>
            <person name="Arias M.C."/>
        </authorList>
    </citation>
    <scope>NUCLEOTIDE SEQUENCE</scope>
    <source>
        <strain evidence="2">USP_2M_L1-L4_2017</strain>
        <tissue evidence="2">Whole body</tissue>
    </source>
</reference>
<dbReference type="Proteomes" id="UP001177670">
    <property type="component" value="Unassembled WGS sequence"/>
</dbReference>
<gene>
    <name evidence="2" type="ORF">K0M31_000241</name>
</gene>
<comment type="caution">
    <text evidence="2">The sequence shown here is derived from an EMBL/GenBank/DDBJ whole genome shotgun (WGS) entry which is preliminary data.</text>
</comment>
<dbReference type="EMBL" id="JAHYIQ010000001">
    <property type="protein sequence ID" value="KAK1135654.1"/>
    <property type="molecule type" value="Genomic_DNA"/>
</dbReference>
<keyword evidence="3" id="KW-1185">Reference proteome</keyword>